<protein>
    <submittedName>
        <fullName evidence="1">Uncharacterized protein</fullName>
    </submittedName>
</protein>
<accession>A0ABP2MWP3</accession>
<dbReference type="EMBL" id="AGVO01000065">
    <property type="protein sequence ID" value="EHI51146.1"/>
    <property type="molecule type" value="Genomic_DNA"/>
</dbReference>
<proteinExistence type="predicted"/>
<evidence type="ECO:0000313" key="1">
    <source>
        <dbReference type="EMBL" id="EHI51146.1"/>
    </source>
</evidence>
<name>A0ABP2MWP3_AERSS</name>
<dbReference type="Proteomes" id="UP000006428">
    <property type="component" value="Unassembled WGS sequence"/>
</dbReference>
<keyword evidence="2" id="KW-1185">Reference proteome</keyword>
<organism evidence="1 2">
    <name type="scientific">Aeromonas salmonicida subsp. salmonicida 01-B526</name>
    <dbReference type="NCBI Taxonomy" id="1076135"/>
    <lineage>
        <taxon>Bacteria</taxon>
        <taxon>Pseudomonadati</taxon>
        <taxon>Pseudomonadota</taxon>
        <taxon>Gammaproteobacteria</taxon>
        <taxon>Aeromonadales</taxon>
        <taxon>Aeromonadaceae</taxon>
        <taxon>Aeromonas</taxon>
    </lineage>
</organism>
<sequence length="50" mass="6110">MHFLFIIMKLALSLQIFLEWIKQMKITLIHLKKFSLKMTSFYLHQQKADL</sequence>
<evidence type="ECO:0000313" key="2">
    <source>
        <dbReference type="Proteomes" id="UP000006428"/>
    </source>
</evidence>
<gene>
    <name evidence="1" type="ORF">IYQ_17859</name>
</gene>
<comment type="caution">
    <text evidence="1">The sequence shown here is derived from an EMBL/GenBank/DDBJ whole genome shotgun (WGS) entry which is preliminary data.</text>
</comment>
<reference evidence="1 2" key="1">
    <citation type="journal article" date="2012" name="Front. Microbiol.">
        <title>Draft Genome Sequence of the Virulent Strain 01-B526 of the Fish Pathogen Aeromonas salmonicida.</title>
        <authorList>
            <person name="Charette S.J."/>
            <person name="Brochu F."/>
            <person name="Boyle B."/>
            <person name="Filion G."/>
            <person name="Tanaka K.H."/>
            <person name="Derome N."/>
        </authorList>
    </citation>
    <scope>NUCLEOTIDE SEQUENCE [LARGE SCALE GENOMIC DNA]</scope>
    <source>
        <strain evidence="1 2">01-B526</strain>
    </source>
</reference>